<keyword evidence="4 7" id="KW-1133">Transmembrane helix</keyword>
<dbReference type="Gene3D" id="3.10.20.310">
    <property type="entry name" value="membrane protein fhac"/>
    <property type="match status" value="1"/>
</dbReference>
<evidence type="ECO:0000256" key="6">
    <source>
        <dbReference type="SAM" id="MobiDB-lite"/>
    </source>
</evidence>
<gene>
    <name evidence="10" type="ORF">Leucomu_09045</name>
</gene>
<dbReference type="InterPro" id="IPR005548">
    <property type="entry name" value="Cell_div_FtsQ/DivIB_C"/>
</dbReference>
<feature type="domain" description="Cell division protein FtsQ/DivIB C-terminal" evidence="8">
    <location>
        <begin position="317"/>
        <end position="428"/>
    </location>
</feature>
<dbReference type="PANTHER" id="PTHR37820:SF1">
    <property type="entry name" value="CELL DIVISION PROTEIN FTSQ"/>
    <property type="match status" value="1"/>
</dbReference>
<evidence type="ECO:0000256" key="4">
    <source>
        <dbReference type="ARBA" id="ARBA00022989"/>
    </source>
</evidence>
<feature type="compositionally biased region" description="Basic and acidic residues" evidence="6">
    <location>
        <begin position="132"/>
        <end position="142"/>
    </location>
</feature>
<evidence type="ECO:0000259" key="8">
    <source>
        <dbReference type="Pfam" id="PF03799"/>
    </source>
</evidence>
<evidence type="ECO:0000256" key="3">
    <source>
        <dbReference type="ARBA" id="ARBA00022692"/>
    </source>
</evidence>
<evidence type="ECO:0000256" key="2">
    <source>
        <dbReference type="ARBA" id="ARBA00022618"/>
    </source>
</evidence>
<feature type="region of interest" description="Disordered" evidence="6">
    <location>
        <begin position="180"/>
        <end position="209"/>
    </location>
</feature>
<evidence type="ECO:0000256" key="5">
    <source>
        <dbReference type="ARBA" id="ARBA00023306"/>
    </source>
</evidence>
<feature type="compositionally biased region" description="Basic and acidic residues" evidence="6">
    <location>
        <begin position="107"/>
        <end position="123"/>
    </location>
</feature>
<dbReference type="InterPro" id="IPR050487">
    <property type="entry name" value="FtsQ_DivIB"/>
</dbReference>
<feature type="region of interest" description="Disordered" evidence="6">
    <location>
        <begin position="1"/>
        <end position="163"/>
    </location>
</feature>
<feature type="compositionally biased region" description="Basic and acidic residues" evidence="6">
    <location>
        <begin position="1"/>
        <end position="16"/>
    </location>
</feature>
<feature type="compositionally biased region" description="Basic and acidic residues" evidence="6">
    <location>
        <begin position="25"/>
        <end position="35"/>
    </location>
</feature>
<keyword evidence="1" id="KW-1003">Cell membrane</keyword>
<accession>A0ABX5QG27</accession>
<keyword evidence="2" id="KW-0132">Cell division</keyword>
<evidence type="ECO:0000256" key="7">
    <source>
        <dbReference type="SAM" id="Phobius"/>
    </source>
</evidence>
<keyword evidence="7" id="KW-0472">Membrane</keyword>
<dbReference type="RefSeq" id="WP_128387009.1">
    <property type="nucleotide sequence ID" value="NZ_CP035037.1"/>
</dbReference>
<dbReference type="Pfam" id="PF08478">
    <property type="entry name" value="POTRA_1"/>
    <property type="match status" value="1"/>
</dbReference>
<evidence type="ECO:0000256" key="1">
    <source>
        <dbReference type="ARBA" id="ARBA00022475"/>
    </source>
</evidence>
<protein>
    <submittedName>
        <fullName evidence="10">FtsQ-type POTRA domain-containing protein</fullName>
    </submittedName>
</protein>
<keyword evidence="11" id="KW-1185">Reference proteome</keyword>
<dbReference type="EMBL" id="CP035037">
    <property type="protein sequence ID" value="QAB18047.1"/>
    <property type="molecule type" value="Genomic_DNA"/>
</dbReference>
<dbReference type="PANTHER" id="PTHR37820">
    <property type="entry name" value="CELL DIVISION PROTEIN DIVIB"/>
    <property type="match status" value="1"/>
</dbReference>
<sequence length="437" mass="46634">MKRPSGFDRLPERGGEPEPGAPGPESERPGAEAQERSSLLRRRLSRAGGRAGSPTIDPVRQGRAGEDRGSEDPASVDPSAPPGPDATRSAAGVPERDPALAPTVDLSEVREAREVAEEARASPEFRPASADAAERSGVRLDADPASDSASTEGDPDRGALVRAGPAARFSLSRLRADRDTDPVRAAERRLRDAERQHRAQLRSERRRFSADSRRKRRNWLIALGAVAALALFVVAGAFTPMMAVREMQVVGAVNVNQAEVEQALARFDGRPLALVDDAEVHRALEPFPMIQHYAVERVPPHTLVVRIEERVPVISVQGDAGFSVYDSAGVLLASSEAPPAGAPVAVGAVTDFSSDAFRSAGHALRDMPAELRAQIVSVTGSSAQDVTFTLSSGVEVLWGDADRTRYKAEVLSRMLVALADRGVAHIDVSSAEAPVFR</sequence>
<feature type="transmembrane region" description="Helical" evidence="7">
    <location>
        <begin position="219"/>
        <end position="238"/>
    </location>
</feature>
<reference evidence="10 11" key="1">
    <citation type="submission" date="2019-01" db="EMBL/GenBank/DDBJ databases">
        <title>Leucobacter muris sp. nov. isolated from the nose of a laboratory mouse.</title>
        <authorList>
            <person name="Benga L."/>
            <person name="Sproeer C."/>
            <person name="Schumann P."/>
            <person name="Verbarg S."/>
            <person name="Bunk B."/>
            <person name="Engelhardt E."/>
            <person name="Benten P.M."/>
            <person name="Sager M."/>
        </authorList>
    </citation>
    <scope>NUCLEOTIDE SEQUENCE [LARGE SCALE GENOMIC DNA]</scope>
    <source>
        <strain evidence="10 11">DSM 101948</strain>
    </source>
</reference>
<evidence type="ECO:0000313" key="10">
    <source>
        <dbReference type="EMBL" id="QAB18047.1"/>
    </source>
</evidence>
<evidence type="ECO:0000313" key="11">
    <source>
        <dbReference type="Proteomes" id="UP000285768"/>
    </source>
</evidence>
<dbReference type="Pfam" id="PF03799">
    <property type="entry name" value="FtsQ_DivIB_C"/>
    <property type="match status" value="1"/>
</dbReference>
<name>A0ABX5QG27_9MICO</name>
<keyword evidence="5" id="KW-0131">Cell cycle</keyword>
<keyword evidence="3 7" id="KW-0812">Transmembrane</keyword>
<dbReference type="Proteomes" id="UP000285768">
    <property type="component" value="Chromosome"/>
</dbReference>
<evidence type="ECO:0000259" key="9">
    <source>
        <dbReference type="Pfam" id="PF08478"/>
    </source>
</evidence>
<feature type="domain" description="POTRA" evidence="9">
    <location>
        <begin position="243"/>
        <end position="310"/>
    </location>
</feature>
<dbReference type="InterPro" id="IPR013685">
    <property type="entry name" value="POTRA_FtsQ_type"/>
</dbReference>
<proteinExistence type="predicted"/>
<organism evidence="10 11">
    <name type="scientific">Leucobacter muris</name>
    <dbReference type="NCBI Taxonomy" id="1935379"/>
    <lineage>
        <taxon>Bacteria</taxon>
        <taxon>Bacillati</taxon>
        <taxon>Actinomycetota</taxon>
        <taxon>Actinomycetes</taxon>
        <taxon>Micrococcales</taxon>
        <taxon>Microbacteriaceae</taxon>
        <taxon>Leucobacter</taxon>
    </lineage>
</organism>